<keyword evidence="2 4" id="KW-0560">Oxidoreductase</keyword>
<feature type="active site" evidence="5 6">
    <location>
        <position position="218"/>
    </location>
</feature>
<dbReference type="GO" id="GO:0004029">
    <property type="term" value="F:aldehyde dehydrogenase (NAD+) activity"/>
    <property type="evidence" value="ECO:0007669"/>
    <property type="project" value="TreeGrafter"/>
</dbReference>
<evidence type="ECO:0000256" key="4">
    <source>
        <dbReference type="PIRNR" id="PIRNR036492"/>
    </source>
</evidence>
<evidence type="ECO:0000256" key="1">
    <source>
        <dbReference type="ARBA" id="ARBA00009986"/>
    </source>
</evidence>
<sequence>MSELEYTPIQDIPTIIDDARQFYKTGTTKELAFRKQQLKQVIRYLEDSEKGIENAVYSDLKKHRMEVLAEIAPVINECKYLIENLDRLAKPVSPKKLYWINATDTTYVRKEPKGVVLVIGAWNYPVHLTLMPVVGAIAAGNCVILKPSEVASHTAAFLTKTMSGYLDQRFFKIVNGAVDETTALLDRPLDHIFYTGGGTIGSIVMGKAAKFLTPVTLELGGKSPTYVAPDAVNQCTANRIAWGKFYNNGQTCVAPDYIIVQREHAESLVSELQKTIKEFYGEYPEKSDSYGRIINHRQFDRLKKCLDSVDPATVVIGGQTNRDDLFIAPTVIYPATASGNPIMDNEIFGPILPVVPVDNIDEAIDIINSKPHPLVTYIFSDKKKEINKVIEQSTSGGVLVNDTLMHILETSLPFGGVGASGMGNYHGDKSFTTFSHERSTMIKSTGLESVMGARYPPYNQDKYNLFSVLIYGLPSSIVAKAQTIKTFLGSSVQVFFGSSSSQDTN</sequence>
<evidence type="ECO:0000256" key="2">
    <source>
        <dbReference type="ARBA" id="ARBA00023002"/>
    </source>
</evidence>
<dbReference type="InterPro" id="IPR015590">
    <property type="entry name" value="Aldehyde_DH_dom"/>
</dbReference>
<dbReference type="SUPFAM" id="SSF53720">
    <property type="entry name" value="ALDH-like"/>
    <property type="match status" value="1"/>
</dbReference>
<dbReference type="InterPro" id="IPR029510">
    <property type="entry name" value="Ald_DH_CS_GLU"/>
</dbReference>
<dbReference type="InterPro" id="IPR012394">
    <property type="entry name" value="Aldehyde_DH_NAD(P)"/>
</dbReference>
<dbReference type="PANTHER" id="PTHR43570">
    <property type="entry name" value="ALDEHYDE DEHYDROGENASE"/>
    <property type="match status" value="1"/>
</dbReference>
<evidence type="ECO:0000313" key="10">
    <source>
        <dbReference type="Proteomes" id="UP000193560"/>
    </source>
</evidence>
<evidence type="ECO:0000313" key="9">
    <source>
        <dbReference type="EMBL" id="ORZ21614.1"/>
    </source>
</evidence>
<evidence type="ECO:0000259" key="8">
    <source>
        <dbReference type="Pfam" id="PF00171"/>
    </source>
</evidence>
<dbReference type="PANTHER" id="PTHR43570:SF16">
    <property type="entry name" value="ALDEHYDE DEHYDROGENASE TYPE III, ISOFORM Q"/>
    <property type="match status" value="1"/>
</dbReference>
<dbReference type="GO" id="GO:0005737">
    <property type="term" value="C:cytoplasm"/>
    <property type="evidence" value="ECO:0007669"/>
    <property type="project" value="TreeGrafter"/>
</dbReference>
<dbReference type="AlphaFoldDB" id="A0A1X2ISZ6"/>
<dbReference type="Gene3D" id="3.40.605.10">
    <property type="entry name" value="Aldehyde Dehydrogenase, Chain A, domain 1"/>
    <property type="match status" value="1"/>
</dbReference>
<dbReference type="InterPro" id="IPR016161">
    <property type="entry name" value="Ald_DH/histidinol_DH"/>
</dbReference>
<feature type="active site" evidence="5">
    <location>
        <position position="252"/>
    </location>
</feature>
<reference evidence="9 10" key="1">
    <citation type="submission" date="2016-07" db="EMBL/GenBank/DDBJ databases">
        <title>Pervasive Adenine N6-methylation of Active Genes in Fungi.</title>
        <authorList>
            <consortium name="DOE Joint Genome Institute"/>
            <person name="Mondo S.J."/>
            <person name="Dannebaum R.O."/>
            <person name="Kuo R.C."/>
            <person name="Labutti K."/>
            <person name="Haridas S."/>
            <person name="Kuo A."/>
            <person name="Salamov A."/>
            <person name="Ahrendt S.R."/>
            <person name="Lipzen A."/>
            <person name="Sullivan W."/>
            <person name="Andreopoulos W.B."/>
            <person name="Clum A."/>
            <person name="Lindquist E."/>
            <person name="Daum C."/>
            <person name="Ramamoorthy G.K."/>
            <person name="Gryganskyi A."/>
            <person name="Culley D."/>
            <person name="Magnuson J.K."/>
            <person name="James T.Y."/>
            <person name="O'Malley M.A."/>
            <person name="Stajich J.E."/>
            <person name="Spatafora J.W."/>
            <person name="Visel A."/>
            <person name="Grigoriev I.V."/>
        </authorList>
    </citation>
    <scope>NUCLEOTIDE SEQUENCE [LARGE SCALE GENOMIC DNA]</scope>
    <source>
        <strain evidence="9 10">NRRL 1336</strain>
    </source>
</reference>
<dbReference type="GO" id="GO:0006081">
    <property type="term" value="P:aldehyde metabolic process"/>
    <property type="evidence" value="ECO:0007669"/>
    <property type="project" value="InterPro"/>
</dbReference>
<dbReference type="FunFam" id="3.40.605.10:FF:000004">
    <property type="entry name" value="Aldehyde dehydrogenase"/>
    <property type="match status" value="1"/>
</dbReference>
<keyword evidence="3" id="KW-0520">NAD</keyword>
<dbReference type="Pfam" id="PF00171">
    <property type="entry name" value="Aldedh"/>
    <property type="match status" value="1"/>
</dbReference>
<gene>
    <name evidence="9" type="ORF">BCR42DRAFT_346561</name>
</gene>
<dbReference type="InterPro" id="IPR016160">
    <property type="entry name" value="Ald_DH_CS_CYS"/>
</dbReference>
<dbReference type="InterPro" id="IPR016162">
    <property type="entry name" value="Ald_DH_N"/>
</dbReference>
<comment type="caution">
    <text evidence="9">The sequence shown here is derived from an EMBL/GenBank/DDBJ whole genome shotgun (WGS) entry which is preliminary data.</text>
</comment>
<feature type="domain" description="Aldehyde dehydrogenase" evidence="8">
    <location>
        <begin position="10"/>
        <end position="436"/>
    </location>
</feature>
<keyword evidence="10" id="KW-1185">Reference proteome</keyword>
<dbReference type="Gene3D" id="3.40.309.10">
    <property type="entry name" value="Aldehyde Dehydrogenase, Chain A, domain 2"/>
    <property type="match status" value="1"/>
</dbReference>
<dbReference type="InterPro" id="IPR016163">
    <property type="entry name" value="Ald_DH_C"/>
</dbReference>
<evidence type="ECO:0000256" key="7">
    <source>
        <dbReference type="RuleBase" id="RU003345"/>
    </source>
</evidence>
<dbReference type="STRING" id="90262.A0A1X2ISZ6"/>
<dbReference type="EMBL" id="MCGE01000005">
    <property type="protein sequence ID" value="ORZ21614.1"/>
    <property type="molecule type" value="Genomic_DNA"/>
</dbReference>
<evidence type="ECO:0000256" key="3">
    <source>
        <dbReference type="ARBA" id="ARBA00023027"/>
    </source>
</evidence>
<name>A0A1X2ISZ6_9FUNG</name>
<organism evidence="9 10">
    <name type="scientific">Absidia repens</name>
    <dbReference type="NCBI Taxonomy" id="90262"/>
    <lineage>
        <taxon>Eukaryota</taxon>
        <taxon>Fungi</taxon>
        <taxon>Fungi incertae sedis</taxon>
        <taxon>Mucoromycota</taxon>
        <taxon>Mucoromycotina</taxon>
        <taxon>Mucoromycetes</taxon>
        <taxon>Mucorales</taxon>
        <taxon>Cunninghamellaceae</taxon>
        <taxon>Absidia</taxon>
    </lineage>
</organism>
<comment type="similarity">
    <text evidence="1 4 7">Belongs to the aldehyde dehydrogenase family.</text>
</comment>
<dbReference type="FunFam" id="3.40.309.10:FF:000003">
    <property type="entry name" value="Aldehyde dehydrogenase"/>
    <property type="match status" value="1"/>
</dbReference>
<dbReference type="PROSITE" id="PS00687">
    <property type="entry name" value="ALDEHYDE_DEHYDR_GLU"/>
    <property type="match status" value="1"/>
</dbReference>
<dbReference type="OrthoDB" id="440325at2759"/>
<dbReference type="Proteomes" id="UP000193560">
    <property type="component" value="Unassembled WGS sequence"/>
</dbReference>
<evidence type="ECO:0000256" key="6">
    <source>
        <dbReference type="PROSITE-ProRule" id="PRU10007"/>
    </source>
</evidence>
<accession>A0A1X2ISZ6</accession>
<proteinExistence type="inferred from homology"/>
<dbReference type="PIRSF" id="PIRSF036492">
    <property type="entry name" value="ALDH"/>
    <property type="match status" value="1"/>
</dbReference>
<dbReference type="PROSITE" id="PS00070">
    <property type="entry name" value="ALDEHYDE_DEHYDR_CYS"/>
    <property type="match status" value="1"/>
</dbReference>
<protein>
    <recommendedName>
        <fullName evidence="4">Aldehyde dehydrogenase</fullName>
    </recommendedName>
</protein>
<evidence type="ECO:0000256" key="5">
    <source>
        <dbReference type="PIRSR" id="PIRSR036492-1"/>
    </source>
</evidence>